<keyword evidence="3" id="KW-1185">Reference proteome</keyword>
<evidence type="ECO:0000256" key="1">
    <source>
        <dbReference type="SAM" id="MobiDB-lite"/>
    </source>
</evidence>
<proteinExistence type="predicted"/>
<sequence length="92" mass="10107">MTLRGSDTFRKSDTADPNCREECLRNHIDQGAADNKGPSLCLDNPVNEPSNEQQNIDSCISEGNSTLLVQHQLDSECSTTEVDVSMDPEPQI</sequence>
<gene>
    <name evidence="2" type="ORF">FRX31_022515</name>
</gene>
<evidence type="ECO:0000313" key="3">
    <source>
        <dbReference type="Proteomes" id="UP000554482"/>
    </source>
</evidence>
<dbReference type="EMBL" id="JABWDY010027428">
    <property type="protein sequence ID" value="KAF5187898.1"/>
    <property type="molecule type" value="Genomic_DNA"/>
</dbReference>
<evidence type="ECO:0000313" key="2">
    <source>
        <dbReference type="EMBL" id="KAF5187898.1"/>
    </source>
</evidence>
<comment type="caution">
    <text evidence="2">The sequence shown here is derived from an EMBL/GenBank/DDBJ whole genome shotgun (WGS) entry which is preliminary data.</text>
</comment>
<reference evidence="2 3" key="1">
    <citation type="submission" date="2020-06" db="EMBL/GenBank/DDBJ databases">
        <title>Transcriptomic and genomic resources for Thalictrum thalictroides and T. hernandezii: Facilitating candidate gene discovery in an emerging model plant lineage.</title>
        <authorList>
            <person name="Arias T."/>
            <person name="Riano-Pachon D.M."/>
            <person name="Di Stilio V.S."/>
        </authorList>
    </citation>
    <scope>NUCLEOTIDE SEQUENCE [LARGE SCALE GENOMIC DNA]</scope>
    <source>
        <strain evidence="3">cv. WT478/WT964</strain>
        <tissue evidence="2">Leaves</tissue>
    </source>
</reference>
<dbReference type="Proteomes" id="UP000554482">
    <property type="component" value="Unassembled WGS sequence"/>
</dbReference>
<organism evidence="2 3">
    <name type="scientific">Thalictrum thalictroides</name>
    <name type="common">Rue-anemone</name>
    <name type="synonym">Anemone thalictroides</name>
    <dbReference type="NCBI Taxonomy" id="46969"/>
    <lineage>
        <taxon>Eukaryota</taxon>
        <taxon>Viridiplantae</taxon>
        <taxon>Streptophyta</taxon>
        <taxon>Embryophyta</taxon>
        <taxon>Tracheophyta</taxon>
        <taxon>Spermatophyta</taxon>
        <taxon>Magnoliopsida</taxon>
        <taxon>Ranunculales</taxon>
        <taxon>Ranunculaceae</taxon>
        <taxon>Thalictroideae</taxon>
        <taxon>Thalictrum</taxon>
    </lineage>
</organism>
<accession>A0A7J6VTJ0</accession>
<protein>
    <submittedName>
        <fullName evidence="2">Uncharacterized protein</fullName>
    </submittedName>
</protein>
<dbReference type="AlphaFoldDB" id="A0A7J6VTJ0"/>
<name>A0A7J6VTJ0_THATH</name>
<feature type="region of interest" description="Disordered" evidence="1">
    <location>
        <begin position="30"/>
        <end position="54"/>
    </location>
</feature>